<dbReference type="EMBL" id="X62684">
    <property type="protein sequence ID" value="CAA44563.1"/>
    <property type="molecule type" value="Genomic_DNA"/>
</dbReference>
<keyword evidence="1" id="KW-0614">Plasmid</keyword>
<dbReference type="GeneID" id="92946754"/>
<sequence length="103" mass="11383">MKQDALITGVKKYNFKNNDGENVKGAKISYLIDESDTDGENITGYLPRQASIKDMSLISGLVELPGVYEINFKTVSGANNKEELKIIGIDFQKSCDFKNVFVG</sequence>
<evidence type="ECO:0000313" key="1">
    <source>
        <dbReference type="EMBL" id="CAA44563.1"/>
    </source>
</evidence>
<reference evidence="1" key="2">
    <citation type="journal article" name="Plasmid">
        <title>Physical characterisation of the replication origin of the cryptic plasmid pCB101 isolated from Clostridium butyricum NCIB 7423.</title>
        <authorList>
            <person name="Brehm J.K."/>
            <person name="Pennock A."/>
            <person name="Young M."/>
            <person name="Oultram J.D."/>
            <person name="Minton N.P."/>
        </authorList>
    </citation>
    <scope>NUCLEOTIDE SEQUENCE</scope>
    <source>
        <strain evidence="1">NCIB 7423</strain>
        <plasmid evidence="1">pCB101</plasmid>
    </source>
</reference>
<name>Q45963_CLOBU</name>
<dbReference type="EMBL" id="CP040628">
    <property type="protein sequence ID" value="QMW93448.1"/>
    <property type="molecule type" value="Genomic_DNA"/>
</dbReference>
<dbReference type="RefSeq" id="WP_035761260.1">
    <property type="nucleotide sequence ID" value="NZ_AP019719.1"/>
</dbReference>
<proteinExistence type="predicted"/>
<dbReference type="Proteomes" id="UP000515243">
    <property type="component" value="Plasmid pCB_1"/>
</dbReference>
<reference evidence="2 3" key="1">
    <citation type="submission" date="2019-05" db="EMBL/GenBank/DDBJ databases">
        <authorList>
            <person name="Schori C."/>
            <person name="Ahrens C."/>
        </authorList>
    </citation>
    <scope>NUCLEOTIDE SEQUENCE [LARGE SCALE GENOMIC DNA]</scope>
    <source>
        <strain evidence="2 3">DSM 10702</strain>
        <plasmid evidence="2 3">pCB_1</plasmid>
    </source>
</reference>
<geneLocation type="plasmid" evidence="1">
    <name>pCB101</name>
</geneLocation>
<geneLocation type="plasmid" evidence="2 3">
    <name>pCB_1</name>
</geneLocation>
<evidence type="ECO:0000313" key="3">
    <source>
        <dbReference type="Proteomes" id="UP000515243"/>
    </source>
</evidence>
<dbReference type="AlphaFoldDB" id="Q45963"/>
<gene>
    <name evidence="1" type="primary">orfA</name>
    <name evidence="2" type="ORF">FF104_21290</name>
</gene>
<dbReference type="PIR" id="JQ1603">
    <property type="entry name" value="JQ1603"/>
</dbReference>
<protein>
    <submittedName>
        <fullName evidence="1">ORFA polypeptide</fullName>
    </submittedName>
</protein>
<organism evidence="1">
    <name type="scientific">Clostridium butyricum</name>
    <dbReference type="NCBI Taxonomy" id="1492"/>
    <lineage>
        <taxon>Bacteria</taxon>
        <taxon>Bacillati</taxon>
        <taxon>Bacillota</taxon>
        <taxon>Clostridia</taxon>
        <taxon>Eubacteriales</taxon>
        <taxon>Clostridiaceae</taxon>
        <taxon>Clostridium</taxon>
    </lineage>
</organism>
<accession>Q45963</accession>
<evidence type="ECO:0000313" key="2">
    <source>
        <dbReference type="EMBL" id="QMW93448.1"/>
    </source>
</evidence>